<feature type="transmembrane region" description="Helical" evidence="1">
    <location>
        <begin position="355"/>
        <end position="376"/>
    </location>
</feature>
<dbReference type="AlphaFoldDB" id="A0A6N2SYC5"/>
<dbReference type="PANTHER" id="PTHR41771:SF1">
    <property type="entry name" value="MEMBRANE PROTEIN"/>
    <property type="match status" value="1"/>
</dbReference>
<evidence type="ECO:0000313" key="2">
    <source>
        <dbReference type="EMBL" id="VYS97962.1"/>
    </source>
</evidence>
<accession>A0A6N2SYC5</accession>
<protein>
    <submittedName>
        <fullName evidence="2">YibE/F-like protein</fullName>
    </submittedName>
</protein>
<dbReference type="InterPro" id="IPR012507">
    <property type="entry name" value="YibE_F"/>
</dbReference>
<keyword evidence="1" id="KW-0812">Transmembrane</keyword>
<proteinExistence type="predicted"/>
<dbReference type="PANTHER" id="PTHR41771">
    <property type="entry name" value="MEMBRANE PROTEIN-RELATED"/>
    <property type="match status" value="1"/>
</dbReference>
<reference evidence="2" key="1">
    <citation type="submission" date="2019-11" db="EMBL/GenBank/DDBJ databases">
        <authorList>
            <person name="Feng L."/>
        </authorList>
    </citation>
    <scope>NUCLEOTIDE SEQUENCE</scope>
    <source>
        <strain evidence="2">AundefinedLFYP135</strain>
    </source>
</reference>
<feature type="transmembrane region" description="Helical" evidence="1">
    <location>
        <begin position="132"/>
        <end position="149"/>
    </location>
</feature>
<feature type="transmembrane region" description="Helical" evidence="1">
    <location>
        <begin position="317"/>
        <end position="335"/>
    </location>
</feature>
<feature type="transmembrane region" description="Helical" evidence="1">
    <location>
        <begin position="156"/>
        <end position="176"/>
    </location>
</feature>
<organism evidence="2">
    <name type="scientific">uncultured Anaerotruncus sp</name>
    <dbReference type="NCBI Taxonomy" id="905011"/>
    <lineage>
        <taxon>Bacteria</taxon>
        <taxon>Bacillati</taxon>
        <taxon>Bacillota</taxon>
        <taxon>Clostridia</taxon>
        <taxon>Eubacteriales</taxon>
        <taxon>Oscillospiraceae</taxon>
        <taxon>Anaerotruncus</taxon>
        <taxon>environmental samples</taxon>
    </lineage>
</organism>
<keyword evidence="1" id="KW-1133">Transmembrane helix</keyword>
<evidence type="ECO:0000256" key="1">
    <source>
        <dbReference type="SAM" id="Phobius"/>
    </source>
</evidence>
<feature type="transmembrane region" description="Helical" evidence="1">
    <location>
        <begin position="182"/>
        <end position="203"/>
    </location>
</feature>
<gene>
    <name evidence="2" type="ORF">AULFYP135_01155</name>
</gene>
<sequence>MKKKTVQYTALILVSILLLLVGNRVATSDNPYFGGGYSSDSYYRAKILRFTKVESQVEEFGGMQNHYTQLEMDVLLLEGVMKGETVSISHRVDEDLTAKPYPYTEGEKVLVTFDFDQDDNVVWYLADHLREGYLFALVGAFLFLLILFGRRQGVNTVLSLALTVAAVFFVMLPAIIKGYNIYWVTFLVSCYIIVMTLGVVIGFSPKSFSAAVGCIGGVGVAGLITVVMQNLMKISGLINEDSSFVMYINPVTPIDLKGLIFSAIVIGALGAVMDVAMSISSSLEELLLHNPDLSFSQVVTSGLNIGRDIMGTMANTLVLAYVGSCLHEILLLMAHNSSLASVINREMVAVEVLQSIAGSIGILCTVPVATIVTGLVHQAIVKKRLASGASEQKGE</sequence>
<feature type="transmembrane region" description="Helical" evidence="1">
    <location>
        <begin position="210"/>
        <end position="232"/>
    </location>
</feature>
<keyword evidence="1" id="KW-0472">Membrane</keyword>
<dbReference type="Pfam" id="PF07907">
    <property type="entry name" value="YibE_F"/>
    <property type="match status" value="1"/>
</dbReference>
<name>A0A6N2SYC5_9FIRM</name>
<dbReference type="EMBL" id="CACRSL010000003">
    <property type="protein sequence ID" value="VYS97962.1"/>
    <property type="molecule type" value="Genomic_DNA"/>
</dbReference>